<reference evidence="1" key="1">
    <citation type="submission" date="2020-02" db="EMBL/GenBank/DDBJ databases">
        <authorList>
            <person name="Meier V. D."/>
        </authorList>
    </citation>
    <scope>NUCLEOTIDE SEQUENCE</scope>
    <source>
        <strain evidence="1">AVDCRST_MAG59</strain>
    </source>
</reference>
<sequence length="51" mass="5596">MRYRGRPEGLLALSIRETLALQHGATDATPVSDGTPRVRGGGWRGYLCARR</sequence>
<dbReference type="AlphaFoldDB" id="A0A6J4TX86"/>
<name>A0A6J4TX86_9BACT</name>
<dbReference type="EMBL" id="CADCWF010000008">
    <property type="protein sequence ID" value="CAA9534914.1"/>
    <property type="molecule type" value="Genomic_DNA"/>
</dbReference>
<protein>
    <submittedName>
        <fullName evidence="1">Uncharacterized protein</fullName>
    </submittedName>
</protein>
<proteinExistence type="predicted"/>
<gene>
    <name evidence="1" type="ORF">AVDCRST_MAG59-233</name>
</gene>
<accession>A0A6J4TX86</accession>
<evidence type="ECO:0000313" key="1">
    <source>
        <dbReference type="EMBL" id="CAA9534914.1"/>
    </source>
</evidence>
<organism evidence="1">
    <name type="scientific">uncultured Thermomicrobiales bacterium</name>
    <dbReference type="NCBI Taxonomy" id="1645740"/>
    <lineage>
        <taxon>Bacteria</taxon>
        <taxon>Pseudomonadati</taxon>
        <taxon>Thermomicrobiota</taxon>
        <taxon>Thermomicrobia</taxon>
        <taxon>Thermomicrobiales</taxon>
        <taxon>environmental samples</taxon>
    </lineage>
</organism>